<evidence type="ECO:0000313" key="2">
    <source>
        <dbReference type="Proteomes" id="UP000320390"/>
    </source>
</evidence>
<name>A0A518F0Z1_9BACT</name>
<proteinExistence type="predicted"/>
<dbReference type="AlphaFoldDB" id="A0A518F0Z1"/>
<sequence>MTGPSHSIEYSTDRREEEGRWLPRSIQSIHGLESMSPFFMSVASPSNHWLFVSSLGSLTAGRKSVEQALFPYRTVDQIHDAAGKVGGRTLVRRRSDGALWEPFTERSAGLKGVSRSISRSAWGTFVTLSERHGGFGIEVRQTWTTSHERGVLRFCEVVSIGSDPVSVDLIDGVVDVLPAAVDPEMQARLSSLVTAYRMAELVDGVAIFTLGSIPLDRAAPNEALRGTTAWSTARGVTLLCESQLEAFRCGEDVVEEPRSRGVRGALLISRTLHLGPGEIDRSAMALEVSQAAADVERLQAWRSAEPDLHAALLADADRTELNLVRLLCRADSLQRTNSFAEDARHQANTLYNVMRGGLPIAEYRAPRLEDGLAPDAFRHAMEDLPLGFSRRHGDPSRPWNRFSIDVRHEDGSLKSAYEGNWRDIFQNWEALGVSYPAMLPGFVTRFLNASTADGYNPYRIDSSKGIDWEVEDPDDPWSHIGYWGDHQIVYLTRLLERWMERDPKGPAALLGQRLFVSADVPYRIAGFEKLVADPRNTVSFSQEVAQRVAAREAADPGKDARLLHDGKGELVHVTLEEKLLVPLLAKLSNFVPGAGVWMNTQRPEWNDANNALAGFGVSVVTAAALWRHVEVLRRLLAGSAIELTARTAQFLREVGAAIEAAGASTSTDARERWVFVRAVGRAGEKHRAAVYRGEGLGPDQGPSIDLGAFLGRAHALLGETLRLSRRVDGLYHAYQLLEFGQGAVEVQRLPLMLEGQAAVLGAGALSAADAVELLDHLRASPLYRDDLDSYLLYPDVELPGLLDRGVIQDPMAARDPLIDALLERGGCGIVRRSDEEDAVLRFGPEMHSVQHLFAALASLPEDLRGLALEHGQRLAERYEEAFEHATFTGRSGSFFGYEGLGCTYWHMVSKLALGVQETLLRAVDAGEPDDVTRALVRHYRAIRAGIGAQSTPDRYGAFPSEPYSHSPADGRVRQPGMTGQVKEDLLARVAEVGIRIRDGRLRFDPACVVAAEFCEFPARLPRPDESGLEIPVGAFAFTHCGVPVLVHRGDLPDGQRPRGRAHLQGGEVRAFDPQEGLDEELSAALFHRTGRVARLEVALEVAPD</sequence>
<reference evidence="1 2" key="1">
    <citation type="submission" date="2019-02" db="EMBL/GenBank/DDBJ databases">
        <title>Deep-cultivation of Planctomycetes and their phenomic and genomic characterization uncovers novel biology.</title>
        <authorList>
            <person name="Wiegand S."/>
            <person name="Jogler M."/>
            <person name="Boedeker C."/>
            <person name="Pinto D."/>
            <person name="Vollmers J."/>
            <person name="Rivas-Marin E."/>
            <person name="Kohn T."/>
            <person name="Peeters S.H."/>
            <person name="Heuer A."/>
            <person name="Rast P."/>
            <person name="Oberbeckmann S."/>
            <person name="Bunk B."/>
            <person name="Jeske O."/>
            <person name="Meyerdierks A."/>
            <person name="Storesund J.E."/>
            <person name="Kallscheuer N."/>
            <person name="Luecker S."/>
            <person name="Lage O.M."/>
            <person name="Pohl T."/>
            <person name="Merkel B.J."/>
            <person name="Hornburger P."/>
            <person name="Mueller R.-W."/>
            <person name="Bruemmer F."/>
            <person name="Labrenz M."/>
            <person name="Spormann A.M."/>
            <person name="Op den Camp H."/>
            <person name="Overmann J."/>
            <person name="Amann R."/>
            <person name="Jetten M.S.M."/>
            <person name="Mascher T."/>
            <person name="Medema M.H."/>
            <person name="Devos D.P."/>
            <person name="Kaster A.-K."/>
            <person name="Ovreas L."/>
            <person name="Rohde M."/>
            <person name="Galperin M.Y."/>
            <person name="Jogler C."/>
        </authorList>
    </citation>
    <scope>NUCLEOTIDE SEQUENCE [LARGE SCALE GENOMIC DNA]</scope>
    <source>
        <strain evidence="1 2">Poly30</strain>
    </source>
</reference>
<accession>A0A518F0Z1</accession>
<dbReference type="OrthoDB" id="219241at2"/>
<keyword evidence="2" id="KW-1185">Reference proteome</keyword>
<dbReference type="EMBL" id="CP036434">
    <property type="protein sequence ID" value="QDV10012.1"/>
    <property type="molecule type" value="Genomic_DNA"/>
</dbReference>
<gene>
    <name evidence="1" type="ORF">Poly30_55730</name>
</gene>
<protein>
    <recommendedName>
        <fullName evidence="3">Glycosyl hydrolase 36 catalytic domain-containing protein</fullName>
    </recommendedName>
</protein>
<dbReference type="Proteomes" id="UP000320390">
    <property type="component" value="Chromosome"/>
</dbReference>
<evidence type="ECO:0008006" key="3">
    <source>
        <dbReference type="Google" id="ProtNLM"/>
    </source>
</evidence>
<evidence type="ECO:0000313" key="1">
    <source>
        <dbReference type="EMBL" id="QDV10012.1"/>
    </source>
</evidence>
<organism evidence="1 2">
    <name type="scientific">Saltatorellus ferox</name>
    <dbReference type="NCBI Taxonomy" id="2528018"/>
    <lineage>
        <taxon>Bacteria</taxon>
        <taxon>Pseudomonadati</taxon>
        <taxon>Planctomycetota</taxon>
        <taxon>Planctomycetia</taxon>
        <taxon>Planctomycetia incertae sedis</taxon>
        <taxon>Saltatorellus</taxon>
    </lineage>
</organism>
<dbReference type="RefSeq" id="WP_145205444.1">
    <property type="nucleotide sequence ID" value="NZ_CP036434.1"/>
</dbReference>